<dbReference type="InterPro" id="IPR036709">
    <property type="entry name" value="Autotransporte_beta_dom_sf"/>
</dbReference>
<dbReference type="PROSITE" id="PS51208">
    <property type="entry name" value="AUTOTRANSPORTER"/>
    <property type="match status" value="1"/>
</dbReference>
<dbReference type="NCBIfam" id="TIGR01414">
    <property type="entry name" value="autotrans_barl"/>
    <property type="match status" value="1"/>
</dbReference>
<reference evidence="2" key="1">
    <citation type="journal article" date="2022" name="Front. Microbiol.">
        <title>New perspectives on an old grouping: The genomic and phenotypic variability of Oxalobacter formigenes and the implications for calcium oxalate stone prevention.</title>
        <authorList>
            <person name="Chmiel J.A."/>
            <person name="Carr C."/>
            <person name="Stuivenberg G.A."/>
            <person name="Venema R."/>
            <person name="Chanyi R.M."/>
            <person name="Al K.F."/>
            <person name="Giguere D."/>
            <person name="Say H."/>
            <person name="Akouris P.P."/>
            <person name="Dominguez Romero S.A."/>
            <person name="Kwong A."/>
            <person name="Tai V."/>
            <person name="Koval S.F."/>
            <person name="Razvi H."/>
            <person name="Bjazevic J."/>
            <person name="Burton J.P."/>
        </authorList>
    </citation>
    <scope>NUCLEOTIDE SEQUENCE</scope>
    <source>
        <strain evidence="2">OxK</strain>
    </source>
</reference>
<dbReference type="InterPro" id="IPR005546">
    <property type="entry name" value="Autotransporte_beta"/>
</dbReference>
<gene>
    <name evidence="2" type="ORF">NB646_06350</name>
</gene>
<dbReference type="Proteomes" id="UP001164819">
    <property type="component" value="Chromosome"/>
</dbReference>
<dbReference type="AlphaFoldDB" id="A0A9E9LC55"/>
<accession>A0A9E9LC55</accession>
<dbReference type="InterPro" id="IPR024973">
    <property type="entry name" value="ESPR"/>
</dbReference>
<dbReference type="PANTHER" id="PTHR35037">
    <property type="entry name" value="C-TERMINAL REGION OF AIDA-LIKE PROTEIN"/>
    <property type="match status" value="1"/>
</dbReference>
<name>A0A9E9LC55_9BURK</name>
<dbReference type="Pfam" id="PF13018">
    <property type="entry name" value="ESPR"/>
    <property type="match status" value="1"/>
</dbReference>
<dbReference type="GO" id="GO:0019867">
    <property type="term" value="C:outer membrane"/>
    <property type="evidence" value="ECO:0007669"/>
    <property type="project" value="InterPro"/>
</dbReference>
<protein>
    <submittedName>
        <fullName evidence="2">Autotransporter outer membrane beta-barrel domain-containing protein</fullName>
    </submittedName>
</protein>
<dbReference type="RefSeq" id="WP_269315553.1">
    <property type="nucleotide sequence ID" value="NZ_CP098251.1"/>
</dbReference>
<dbReference type="Gene3D" id="2.40.128.130">
    <property type="entry name" value="Autotransporter beta-domain"/>
    <property type="match status" value="1"/>
</dbReference>
<dbReference type="Pfam" id="PF03797">
    <property type="entry name" value="Autotransporter"/>
    <property type="match status" value="1"/>
</dbReference>
<evidence type="ECO:0000313" key="2">
    <source>
        <dbReference type="EMBL" id="WAV90491.1"/>
    </source>
</evidence>
<dbReference type="PANTHER" id="PTHR35037:SF7">
    <property type="entry name" value="AUTOTRANSPORTER"/>
    <property type="match status" value="1"/>
</dbReference>
<dbReference type="InterPro" id="IPR003991">
    <property type="entry name" value="Pertactin_virulence_factor"/>
</dbReference>
<evidence type="ECO:0000259" key="1">
    <source>
        <dbReference type="PROSITE" id="PS51208"/>
    </source>
</evidence>
<dbReference type="PRINTS" id="PR01484">
    <property type="entry name" value="PRTACTNFAMLY"/>
</dbReference>
<dbReference type="SMART" id="SM00869">
    <property type="entry name" value="Autotransporter"/>
    <property type="match status" value="1"/>
</dbReference>
<sequence length="903" mass="95965">MNRIFKVIFSKATGTSIAASELAKAKTGKSVTTAIPVVAMALLFSCLSSPVPAAEIDISSSAQTQNAVDDIIGRFDKGEANTVTLSNAWGAALWDNSNVQSLDFRVESAENISATFNGSDNTNTLIFSGQDKTIDFSGFQNLAFSTPSNAQNALVASGGTIHIDATQAVEVNGKMNIGESGKLEIAAEDVSLNSPTSVSGSLDINADSLSTRGQLWVSSKGKVKLGDSEGNSLKKAVIENLNTQGTVDFHAEELEFEKRVSVDTETANVTIHNVSTADGTDQKTTFMAGILTGNKAKLTVESGTVVSYGVIQANPGSTISLGSDNSPLTLLEMAGQSVTAKNALLRSYEANLTIVADKVAISQPQGKEQYALSSFGGNLTIKSDDIEITGKISAGVIEDCFNGRNENFPQDAFQNSSLLIQSLSENGITKIAGDILTYNDETTQNSVSISLSGEASYLNGSIRNLNSREERISATKNGTTLMLGDNAQWNVSDASDVLAIQSSGAKINTNGNTLNITNLNNQNSTAIITSSAKADQINITHNSGEGLNVILSQEAADQLNGNAQAMASVLNIGQSDSPYTITARENTLIGNSTLILNPDGTIASYTEQKNTVTDSLQKIGAMNFLTFRAQINDVSKRMGDLRSMPQADGMWARAIAGQSEYKSIHNTYQTLQIGGDKRIGNIYVGGTASYTDGDGKLDNGSTDDKNWSFGLYGGWIADDGQYIDIIIKRHKLDTDFDLHTQSGTGVNGRYHTWGTSASVEYGWRLGIADTDYYIEPQAELMIGHLNGVSHTTNVGTNIKQEGIDTAVGRVGIAAGWISPEKTGSAYLKASVLHDWEGDAKTRVSNKKAMRSYTEDMGGTWGEFALGGTWNINKSLAAYGEVETTAGNPVRTTYQVSGGIRYSF</sequence>
<feature type="domain" description="Autotransporter" evidence="1">
    <location>
        <begin position="643"/>
        <end position="903"/>
    </location>
</feature>
<proteinExistence type="predicted"/>
<organism evidence="2">
    <name type="scientific">Oxalobacter aliiformigenes</name>
    <dbReference type="NCBI Taxonomy" id="2946593"/>
    <lineage>
        <taxon>Bacteria</taxon>
        <taxon>Pseudomonadati</taxon>
        <taxon>Pseudomonadota</taxon>
        <taxon>Betaproteobacteria</taxon>
        <taxon>Burkholderiales</taxon>
        <taxon>Oxalobacteraceae</taxon>
        <taxon>Oxalobacter</taxon>
    </lineage>
</organism>
<dbReference type="SUPFAM" id="SSF103515">
    <property type="entry name" value="Autotransporter"/>
    <property type="match status" value="1"/>
</dbReference>
<dbReference type="InterPro" id="IPR051551">
    <property type="entry name" value="Autotransporter_adhesion"/>
</dbReference>
<dbReference type="InterPro" id="IPR006315">
    <property type="entry name" value="OM_autotransptr_brl_dom"/>
</dbReference>
<dbReference type="EMBL" id="CP098251">
    <property type="protein sequence ID" value="WAV90491.1"/>
    <property type="molecule type" value="Genomic_DNA"/>
</dbReference>